<reference evidence="2 3" key="1">
    <citation type="submission" date="2019-01" db="EMBL/GenBank/DDBJ databases">
        <title>Sequencing the genomes of 1000 actinobacteria strains.</title>
        <authorList>
            <person name="Klenk H.-P."/>
        </authorList>
    </citation>
    <scope>NUCLEOTIDE SEQUENCE [LARGE SCALE GENOMIC DNA]</scope>
    <source>
        <strain evidence="2 3">DSM 43925</strain>
    </source>
</reference>
<feature type="region of interest" description="Disordered" evidence="1">
    <location>
        <begin position="453"/>
        <end position="501"/>
    </location>
</feature>
<keyword evidence="3" id="KW-1185">Reference proteome</keyword>
<dbReference type="RefSeq" id="WP_127931697.1">
    <property type="nucleotide sequence ID" value="NZ_SAUN01000001.1"/>
</dbReference>
<organism evidence="2 3">
    <name type="scientific">Nonomuraea polychroma</name>
    <dbReference type="NCBI Taxonomy" id="46176"/>
    <lineage>
        <taxon>Bacteria</taxon>
        <taxon>Bacillati</taxon>
        <taxon>Actinomycetota</taxon>
        <taxon>Actinomycetes</taxon>
        <taxon>Streptosporangiales</taxon>
        <taxon>Streptosporangiaceae</taxon>
        <taxon>Nonomuraea</taxon>
    </lineage>
</organism>
<sequence>MSTDQHPRVDHSPLHDLSGCARLLGWPRPLLWWRIRTGVFPAHTSQHNGHPRWRESDVYRWAATHAARELASRIPVTYWPDATAPAPYDGSHRMERATLLCWHTQLGPLWLVWPDPEYAHETALQRARYEVGAEAAAIVAVRSDFTAFGPALQAILPDTGVVYEPAWPQLSRILGQPAPYWPYMLRIGDLLTAWRPAAAKASAATIPELNVVPLLRLAAVLDDGSPAQQVLVNLARIAQHRASTSAEGDLQMLADAVEPGTTVVAAIPLNVPDVDSSDLDEAVRRVGWLEILGRDDILALQCVQEAMKWDGGDDFPYSNPETIDTRTTCGAEWARRLVPSTRTAAFEIMHHGHWTDGDAGCLIDPETDAPVMRTPTGNMDTAIPRRLPASSPLAEIILDQTIWVRTQDGILYPAPKHSYYGLSWGYPGVGPGTLALLIHHLLDDINAPGARGASGAPEGLDALTETDWPKGTVLSRAQLEASRAGRPPESPGSNAPPGATS</sequence>
<evidence type="ECO:0000313" key="2">
    <source>
        <dbReference type="EMBL" id="RVX39157.1"/>
    </source>
</evidence>
<evidence type="ECO:0000256" key="1">
    <source>
        <dbReference type="SAM" id="MobiDB-lite"/>
    </source>
</evidence>
<proteinExistence type="predicted"/>
<evidence type="ECO:0000313" key="3">
    <source>
        <dbReference type="Proteomes" id="UP000284824"/>
    </source>
</evidence>
<dbReference type="AlphaFoldDB" id="A0A438M0L9"/>
<accession>A0A438M0L9</accession>
<gene>
    <name evidence="2" type="ORF">EDD27_1504</name>
</gene>
<dbReference type="Proteomes" id="UP000284824">
    <property type="component" value="Unassembled WGS sequence"/>
</dbReference>
<name>A0A438M0L9_9ACTN</name>
<dbReference type="EMBL" id="SAUN01000001">
    <property type="protein sequence ID" value="RVX39157.1"/>
    <property type="molecule type" value="Genomic_DNA"/>
</dbReference>
<dbReference type="OrthoDB" id="4517419at2"/>
<protein>
    <submittedName>
        <fullName evidence="2">Uncharacterized protein</fullName>
    </submittedName>
</protein>
<comment type="caution">
    <text evidence="2">The sequence shown here is derived from an EMBL/GenBank/DDBJ whole genome shotgun (WGS) entry which is preliminary data.</text>
</comment>